<dbReference type="Proteomes" id="UP000279236">
    <property type="component" value="Unassembled WGS sequence"/>
</dbReference>
<gene>
    <name evidence="1" type="ORF">EHS24_003571</name>
</gene>
<comment type="caution">
    <text evidence="1">The sequence shown here is derived from an EMBL/GenBank/DDBJ whole genome shotgun (WGS) entry which is preliminary data.</text>
</comment>
<dbReference type="EMBL" id="RSCE01000017">
    <property type="protein sequence ID" value="RSH77262.1"/>
    <property type="molecule type" value="Genomic_DNA"/>
</dbReference>
<dbReference type="GeneID" id="39588114"/>
<protein>
    <submittedName>
        <fullName evidence="1">Uncharacterized protein</fullName>
    </submittedName>
</protein>
<sequence>MPSFTIGFEEPFIVRTSKTSPLKSSLPTYDFVTLKLHWTEVTMWVLTTYRDQRSQANLFCFENEGRLPKKGSVTFSAIIADLDRRIGPEQGGALSFYRSNTVRYAFSDDELVSHRSRRGTMHRRTGCWDPSIDAPALALARDVAAKFLGLSSSAIVTLMGNDGLNSLFYPTIDHPLHGTLDGFQIGEPKTMLVRGLFGMPTNNTVLNDQRAVEALVVKHIVEPGQENEYQPLLWHVDSNWMAGVDILNTLAASDATPFSNLGFGDDDWAGWQRLCSEEVTSVFPHARLVFKDYRRVLTRLVDLLISTHVAAATGTHNRTDRVWSKNEIVIIARQLSHRTTSSITCALTDKATAIEEAYHIVEEILDKNPFGALRPGFDASHVWLAYEIDLLVDRAGKLAIDHE</sequence>
<name>A0A427XEL0_9TREE</name>
<dbReference type="RefSeq" id="XP_028472409.1">
    <property type="nucleotide sequence ID" value="XM_028619235.1"/>
</dbReference>
<dbReference type="AlphaFoldDB" id="A0A427XEL0"/>
<proteinExistence type="predicted"/>
<evidence type="ECO:0000313" key="2">
    <source>
        <dbReference type="Proteomes" id="UP000279236"/>
    </source>
</evidence>
<accession>A0A427XEL0</accession>
<organism evidence="1 2">
    <name type="scientific">Apiotrichum porosum</name>
    <dbReference type="NCBI Taxonomy" id="105984"/>
    <lineage>
        <taxon>Eukaryota</taxon>
        <taxon>Fungi</taxon>
        <taxon>Dikarya</taxon>
        <taxon>Basidiomycota</taxon>
        <taxon>Agaricomycotina</taxon>
        <taxon>Tremellomycetes</taxon>
        <taxon>Trichosporonales</taxon>
        <taxon>Trichosporonaceae</taxon>
        <taxon>Apiotrichum</taxon>
    </lineage>
</organism>
<evidence type="ECO:0000313" key="1">
    <source>
        <dbReference type="EMBL" id="RSH77262.1"/>
    </source>
</evidence>
<reference evidence="1 2" key="1">
    <citation type="submission" date="2018-11" db="EMBL/GenBank/DDBJ databases">
        <title>Genome sequence of Apiotrichum porosum DSM 27194.</title>
        <authorList>
            <person name="Aliyu H."/>
            <person name="Gorte O."/>
            <person name="Ochsenreither K."/>
        </authorList>
    </citation>
    <scope>NUCLEOTIDE SEQUENCE [LARGE SCALE GENOMIC DNA]</scope>
    <source>
        <strain evidence="1 2">DSM 27194</strain>
    </source>
</reference>
<keyword evidence="2" id="KW-1185">Reference proteome</keyword>